<dbReference type="InterPro" id="IPR028994">
    <property type="entry name" value="Integrin_alpha_N"/>
</dbReference>
<dbReference type="Pfam" id="PF09413">
    <property type="entry name" value="DUF2007"/>
    <property type="match status" value="1"/>
</dbReference>
<evidence type="ECO:0000256" key="1">
    <source>
        <dbReference type="SAM" id="MobiDB-lite"/>
    </source>
</evidence>
<reference evidence="4 5" key="1">
    <citation type="submission" date="2022-03" db="EMBL/GenBank/DDBJ databases">
        <title>Complete genome sequence of Lysobacter capsici VKM B-2533 and Lysobacter gummosus 10.1.1, promising sources of lytic agents.</title>
        <authorList>
            <person name="Tarlachkov S.V."/>
            <person name="Kudryakova I.V."/>
            <person name="Afoshin A.S."/>
            <person name="Leontyevskaya E.A."/>
            <person name="Leontyevskaya N.V."/>
        </authorList>
    </citation>
    <scope>NUCLEOTIDE SEQUENCE [LARGE SCALE GENOMIC DNA]</scope>
    <source>
        <strain evidence="4 5">10.1.1</strain>
    </source>
</reference>
<evidence type="ECO:0000313" key="5">
    <source>
        <dbReference type="Proteomes" id="UP000829194"/>
    </source>
</evidence>
<feature type="domain" description="DUF2007" evidence="3">
    <location>
        <begin position="1"/>
        <end position="55"/>
    </location>
</feature>
<feature type="transmembrane region" description="Helical" evidence="2">
    <location>
        <begin position="103"/>
        <end position="123"/>
    </location>
</feature>
<gene>
    <name evidence="4" type="ORF">MOV92_02405</name>
</gene>
<dbReference type="Proteomes" id="UP000829194">
    <property type="component" value="Chromosome"/>
</dbReference>
<accession>A0ABY3XC01</accession>
<dbReference type="EMBL" id="CP093547">
    <property type="protein sequence ID" value="UNP30152.1"/>
    <property type="molecule type" value="Genomic_DNA"/>
</dbReference>
<feature type="region of interest" description="Disordered" evidence="1">
    <location>
        <begin position="54"/>
        <end position="99"/>
    </location>
</feature>
<dbReference type="SUPFAM" id="SSF69318">
    <property type="entry name" value="Integrin alpha N-terminal domain"/>
    <property type="match status" value="1"/>
</dbReference>
<proteinExistence type="predicted"/>
<keyword evidence="2" id="KW-0812">Transmembrane</keyword>
<organism evidence="4 5">
    <name type="scientific">Lysobacter gummosus</name>
    <dbReference type="NCBI Taxonomy" id="262324"/>
    <lineage>
        <taxon>Bacteria</taxon>
        <taxon>Pseudomonadati</taxon>
        <taxon>Pseudomonadota</taxon>
        <taxon>Gammaproteobacteria</taxon>
        <taxon>Lysobacterales</taxon>
        <taxon>Lysobacteraceae</taxon>
        <taxon>Lysobacter</taxon>
    </lineage>
</organism>
<keyword evidence="2" id="KW-1133">Transmembrane helix</keyword>
<evidence type="ECO:0000256" key="2">
    <source>
        <dbReference type="SAM" id="Phobius"/>
    </source>
</evidence>
<dbReference type="RefSeq" id="WP_057941423.1">
    <property type="nucleotide sequence ID" value="NZ_CP011131.1"/>
</dbReference>
<feature type="region of interest" description="Disordered" evidence="1">
    <location>
        <begin position="130"/>
        <end position="155"/>
    </location>
</feature>
<evidence type="ECO:0000313" key="4">
    <source>
        <dbReference type="EMBL" id="UNP30152.1"/>
    </source>
</evidence>
<evidence type="ECO:0000259" key="3">
    <source>
        <dbReference type="Pfam" id="PF09413"/>
    </source>
</evidence>
<feature type="region of interest" description="Disordered" evidence="1">
    <location>
        <begin position="182"/>
        <end position="202"/>
    </location>
</feature>
<sequence length="292" mass="31751">MQIVYEAAHSADAQLAREVLAQEGILAHVLDAGGSVRIEVADDDAPRARQLIGQWRGAGAPPPGRQDDARADRDSGHSAAAAPPDDSDAYQPLKKRKTDDSGYGLPSLMFALIVGGFIGAGLLETFAHRSQPAPPATQTVETDSNGDGRTDTWTTYVNGVGTQMRSDRNGDGKVDEIVRFENNLPQSNSQDNDFDGDYESQASYLPDKKRTLTYSIDRDGDGKPDYRVVGPFSIMQNEQWLDSQGRVVKQVRHDGLRALDGKFDSDGDGVLDVERTYDERGEIVSTRPLSSP</sequence>
<name>A0ABY3XC01_9GAMM</name>
<keyword evidence="2" id="KW-0472">Membrane</keyword>
<feature type="compositionally biased region" description="Polar residues" evidence="1">
    <location>
        <begin position="136"/>
        <end position="155"/>
    </location>
</feature>
<feature type="compositionally biased region" description="Basic and acidic residues" evidence="1">
    <location>
        <begin position="65"/>
        <end position="76"/>
    </location>
</feature>
<dbReference type="InterPro" id="IPR018551">
    <property type="entry name" value="DUF2007"/>
</dbReference>
<keyword evidence="5" id="KW-1185">Reference proteome</keyword>
<protein>
    <submittedName>
        <fullName evidence="4">DUF2007 domain-containing protein</fullName>
    </submittedName>
</protein>